<organism evidence="1">
    <name type="scientific">Tanacetum cinerariifolium</name>
    <name type="common">Dalmatian daisy</name>
    <name type="synonym">Chrysanthemum cinerariifolium</name>
    <dbReference type="NCBI Taxonomy" id="118510"/>
    <lineage>
        <taxon>Eukaryota</taxon>
        <taxon>Viridiplantae</taxon>
        <taxon>Streptophyta</taxon>
        <taxon>Embryophyta</taxon>
        <taxon>Tracheophyta</taxon>
        <taxon>Spermatophyta</taxon>
        <taxon>Magnoliopsida</taxon>
        <taxon>eudicotyledons</taxon>
        <taxon>Gunneridae</taxon>
        <taxon>Pentapetalae</taxon>
        <taxon>asterids</taxon>
        <taxon>campanulids</taxon>
        <taxon>Asterales</taxon>
        <taxon>Asteraceae</taxon>
        <taxon>Asteroideae</taxon>
        <taxon>Anthemideae</taxon>
        <taxon>Anthemidinae</taxon>
        <taxon>Tanacetum</taxon>
    </lineage>
</organism>
<proteinExistence type="predicted"/>
<accession>A0A699WKP8</accession>
<evidence type="ECO:0000313" key="1">
    <source>
        <dbReference type="EMBL" id="GFD46286.1"/>
    </source>
</evidence>
<feature type="non-terminal residue" evidence="1">
    <location>
        <position position="1"/>
    </location>
</feature>
<sequence length="125" mass="13345">KAHGFYLLVLGGQAAARAGLAAHLGVKHGDGFAARARRGPHRNDGREAIDLVAQLLVQLAADAGLGRVVAVNHARRDFQQICLGADAELPGQNIVLRGCIEYQRRHGVARLEALALEFLALGRLQ</sequence>
<dbReference type="EMBL" id="BKCJ011670251">
    <property type="protein sequence ID" value="GFD46286.1"/>
    <property type="molecule type" value="Genomic_DNA"/>
</dbReference>
<name>A0A699WKP8_TANCI</name>
<reference evidence="1" key="1">
    <citation type="journal article" date="2019" name="Sci. Rep.">
        <title>Draft genome of Tanacetum cinerariifolium, the natural source of mosquito coil.</title>
        <authorList>
            <person name="Yamashiro T."/>
            <person name="Shiraishi A."/>
            <person name="Satake H."/>
            <person name="Nakayama K."/>
        </authorList>
    </citation>
    <scope>NUCLEOTIDE SEQUENCE</scope>
</reference>
<feature type="non-terminal residue" evidence="1">
    <location>
        <position position="125"/>
    </location>
</feature>
<gene>
    <name evidence="1" type="ORF">Tci_918255</name>
</gene>
<protein>
    <submittedName>
        <fullName evidence="1">Uncharacterized protein</fullName>
    </submittedName>
</protein>
<comment type="caution">
    <text evidence="1">The sequence shown here is derived from an EMBL/GenBank/DDBJ whole genome shotgun (WGS) entry which is preliminary data.</text>
</comment>
<dbReference type="AlphaFoldDB" id="A0A699WKP8"/>